<accession>E9HLM5</accession>
<reference evidence="1 2" key="1">
    <citation type="journal article" date="2011" name="Science">
        <title>The ecoresponsive genome of Daphnia pulex.</title>
        <authorList>
            <person name="Colbourne J.K."/>
            <person name="Pfrender M.E."/>
            <person name="Gilbert D."/>
            <person name="Thomas W.K."/>
            <person name="Tucker A."/>
            <person name="Oakley T.H."/>
            <person name="Tokishita S."/>
            <person name="Aerts A."/>
            <person name="Arnold G.J."/>
            <person name="Basu M.K."/>
            <person name="Bauer D.J."/>
            <person name="Caceres C.E."/>
            <person name="Carmel L."/>
            <person name="Casola C."/>
            <person name="Choi J.H."/>
            <person name="Detter J.C."/>
            <person name="Dong Q."/>
            <person name="Dusheyko S."/>
            <person name="Eads B.D."/>
            <person name="Frohlich T."/>
            <person name="Geiler-Samerotte K.A."/>
            <person name="Gerlach D."/>
            <person name="Hatcher P."/>
            <person name="Jogdeo S."/>
            <person name="Krijgsveld J."/>
            <person name="Kriventseva E.V."/>
            <person name="Kultz D."/>
            <person name="Laforsch C."/>
            <person name="Lindquist E."/>
            <person name="Lopez J."/>
            <person name="Manak J.R."/>
            <person name="Muller J."/>
            <person name="Pangilinan J."/>
            <person name="Patwardhan R.P."/>
            <person name="Pitluck S."/>
            <person name="Pritham E.J."/>
            <person name="Rechtsteiner A."/>
            <person name="Rho M."/>
            <person name="Rogozin I.B."/>
            <person name="Sakarya O."/>
            <person name="Salamov A."/>
            <person name="Schaack S."/>
            <person name="Shapiro H."/>
            <person name="Shiga Y."/>
            <person name="Skalitzky C."/>
            <person name="Smith Z."/>
            <person name="Souvorov A."/>
            <person name="Sung W."/>
            <person name="Tang Z."/>
            <person name="Tsuchiya D."/>
            <person name="Tu H."/>
            <person name="Vos H."/>
            <person name="Wang M."/>
            <person name="Wolf Y.I."/>
            <person name="Yamagata H."/>
            <person name="Yamada T."/>
            <person name="Ye Y."/>
            <person name="Shaw J.R."/>
            <person name="Andrews J."/>
            <person name="Crease T.J."/>
            <person name="Tang H."/>
            <person name="Lucas S.M."/>
            <person name="Robertson H.M."/>
            <person name="Bork P."/>
            <person name="Koonin E.V."/>
            <person name="Zdobnov E.M."/>
            <person name="Grigoriev I.V."/>
            <person name="Lynch M."/>
            <person name="Boore J.L."/>
        </authorList>
    </citation>
    <scope>NUCLEOTIDE SEQUENCE [LARGE SCALE GENOMIC DNA]</scope>
</reference>
<name>E9HLM5_DAPPU</name>
<sequence length="297" mass="32927">MATAAAYSTGNLISGFRQKEFCRIKSNYDTGRRILRGSDNNLILTGSLICWYVRIPPTAGHGYGTLGLCQPADGRPEAGGKRGWRFDGRNVAVPIVILVSGLDNRIVCDFCVQLSVSTSRWGHGAQCTAGSHRHRHRRPDGRHCHLLQHWAPSTSTRCWPASTPWWVPNEESPVAKVRTEEMAEAPKLAKESEEDSLDVAELPSGILQRRHHPSAVCPSVAITKQQPDSSIVMDCFFYRNDLTTSSPLLTIRIPIAVECNLTFSYTRHDTIGGIVPVHVVAVQIKSTVNLYQLKILY</sequence>
<dbReference type="EMBL" id="GL732679">
    <property type="protein sequence ID" value="EFX67388.1"/>
    <property type="molecule type" value="Genomic_DNA"/>
</dbReference>
<dbReference type="AlphaFoldDB" id="E9HLM5"/>
<gene>
    <name evidence="1" type="ORF">DAPPUDRAFT_115509</name>
</gene>
<keyword evidence="2" id="KW-1185">Reference proteome</keyword>
<dbReference type="InParanoid" id="E9HLM5"/>
<dbReference type="HOGENOM" id="CLU_937695_0_0_1"/>
<protein>
    <submittedName>
        <fullName evidence="1">Uncharacterized protein</fullName>
    </submittedName>
</protein>
<dbReference type="KEGG" id="dpx:DAPPUDRAFT_115509"/>
<evidence type="ECO:0000313" key="2">
    <source>
        <dbReference type="Proteomes" id="UP000000305"/>
    </source>
</evidence>
<organism evidence="1 2">
    <name type="scientific">Daphnia pulex</name>
    <name type="common">Water flea</name>
    <dbReference type="NCBI Taxonomy" id="6669"/>
    <lineage>
        <taxon>Eukaryota</taxon>
        <taxon>Metazoa</taxon>
        <taxon>Ecdysozoa</taxon>
        <taxon>Arthropoda</taxon>
        <taxon>Crustacea</taxon>
        <taxon>Branchiopoda</taxon>
        <taxon>Diplostraca</taxon>
        <taxon>Cladocera</taxon>
        <taxon>Anomopoda</taxon>
        <taxon>Daphniidae</taxon>
        <taxon>Daphnia</taxon>
    </lineage>
</organism>
<proteinExistence type="predicted"/>
<evidence type="ECO:0000313" key="1">
    <source>
        <dbReference type="EMBL" id="EFX67388.1"/>
    </source>
</evidence>
<dbReference type="Proteomes" id="UP000000305">
    <property type="component" value="Unassembled WGS sequence"/>
</dbReference>